<dbReference type="Proteomes" id="UP000281553">
    <property type="component" value="Unassembled WGS sequence"/>
</dbReference>
<evidence type="ECO:0000313" key="2">
    <source>
        <dbReference type="EMBL" id="VDN39552.1"/>
    </source>
</evidence>
<name>A0A3P7R6R4_DIBLA</name>
<sequence>MLQLDSVPVGKSHSYVSSSTAVGVVVQLQRRLHKKHSPSGQAGGTKSAPSDRNGALEDSKPGAGAGAATKTAQRPASAYTLAARPSICGSGWTDESAGDNGQQISIHHSGSMSKLSIQLSFHLEVSSCHHYT</sequence>
<evidence type="ECO:0000256" key="1">
    <source>
        <dbReference type="SAM" id="MobiDB-lite"/>
    </source>
</evidence>
<keyword evidence="3" id="KW-1185">Reference proteome</keyword>
<accession>A0A3P7R6R4</accession>
<reference evidence="2 3" key="1">
    <citation type="submission" date="2018-11" db="EMBL/GenBank/DDBJ databases">
        <authorList>
            <consortium name="Pathogen Informatics"/>
        </authorList>
    </citation>
    <scope>NUCLEOTIDE SEQUENCE [LARGE SCALE GENOMIC DNA]</scope>
</reference>
<evidence type="ECO:0000313" key="3">
    <source>
        <dbReference type="Proteomes" id="UP000281553"/>
    </source>
</evidence>
<gene>
    <name evidence="2" type="ORF">DILT_LOCUS17927</name>
</gene>
<protein>
    <submittedName>
        <fullName evidence="2">Uncharacterized protein</fullName>
    </submittedName>
</protein>
<dbReference type="EMBL" id="UYRU01095864">
    <property type="protein sequence ID" value="VDN39552.1"/>
    <property type="molecule type" value="Genomic_DNA"/>
</dbReference>
<proteinExistence type="predicted"/>
<dbReference type="AlphaFoldDB" id="A0A3P7R6R4"/>
<feature type="region of interest" description="Disordered" evidence="1">
    <location>
        <begin position="27"/>
        <end position="77"/>
    </location>
</feature>
<organism evidence="2 3">
    <name type="scientific">Dibothriocephalus latus</name>
    <name type="common">Fish tapeworm</name>
    <name type="synonym">Diphyllobothrium latum</name>
    <dbReference type="NCBI Taxonomy" id="60516"/>
    <lineage>
        <taxon>Eukaryota</taxon>
        <taxon>Metazoa</taxon>
        <taxon>Spiralia</taxon>
        <taxon>Lophotrochozoa</taxon>
        <taxon>Platyhelminthes</taxon>
        <taxon>Cestoda</taxon>
        <taxon>Eucestoda</taxon>
        <taxon>Diphyllobothriidea</taxon>
        <taxon>Diphyllobothriidae</taxon>
        <taxon>Dibothriocephalus</taxon>
    </lineage>
</organism>